<dbReference type="EMBL" id="JADCNL010000397">
    <property type="protein sequence ID" value="KAG0447964.1"/>
    <property type="molecule type" value="Genomic_DNA"/>
</dbReference>
<dbReference type="Proteomes" id="UP000636800">
    <property type="component" value="Unassembled WGS sequence"/>
</dbReference>
<proteinExistence type="predicted"/>
<keyword evidence="2" id="KW-1185">Reference proteome</keyword>
<evidence type="ECO:0000313" key="1">
    <source>
        <dbReference type="EMBL" id="KAG0447964.1"/>
    </source>
</evidence>
<gene>
    <name evidence="1" type="ORF">HPP92_028080</name>
</gene>
<dbReference type="OrthoDB" id="754936at2759"/>
<name>A0A835P7H2_VANPL</name>
<sequence length="59" mass="6764">MGSALQVVQLLRGDPRTQELMGRASKTAVPLFDACDFEDYTRSRYLSDLHRHKQLALEQ</sequence>
<evidence type="ECO:0000313" key="2">
    <source>
        <dbReference type="Proteomes" id="UP000636800"/>
    </source>
</evidence>
<comment type="caution">
    <text evidence="1">The sequence shown here is derived from an EMBL/GenBank/DDBJ whole genome shotgun (WGS) entry which is preliminary data.</text>
</comment>
<dbReference type="AlphaFoldDB" id="A0A835P7H2"/>
<accession>A0A835P7H2</accession>
<reference evidence="1 2" key="1">
    <citation type="journal article" date="2020" name="Nat. Food">
        <title>A phased Vanilla planifolia genome enables genetic improvement of flavour and production.</title>
        <authorList>
            <person name="Hasing T."/>
            <person name="Tang H."/>
            <person name="Brym M."/>
            <person name="Khazi F."/>
            <person name="Huang T."/>
            <person name="Chambers A.H."/>
        </authorList>
    </citation>
    <scope>NUCLEOTIDE SEQUENCE [LARGE SCALE GENOMIC DNA]</scope>
    <source>
        <tissue evidence="1">Leaf</tissue>
    </source>
</reference>
<organism evidence="1 2">
    <name type="scientific">Vanilla planifolia</name>
    <name type="common">Vanilla</name>
    <dbReference type="NCBI Taxonomy" id="51239"/>
    <lineage>
        <taxon>Eukaryota</taxon>
        <taxon>Viridiplantae</taxon>
        <taxon>Streptophyta</taxon>
        <taxon>Embryophyta</taxon>
        <taxon>Tracheophyta</taxon>
        <taxon>Spermatophyta</taxon>
        <taxon>Magnoliopsida</taxon>
        <taxon>Liliopsida</taxon>
        <taxon>Asparagales</taxon>
        <taxon>Orchidaceae</taxon>
        <taxon>Vanilloideae</taxon>
        <taxon>Vanilleae</taxon>
        <taxon>Vanilla</taxon>
    </lineage>
</organism>
<protein>
    <submittedName>
        <fullName evidence="1">Uncharacterized protein</fullName>
    </submittedName>
</protein>